<evidence type="ECO:0000313" key="4">
    <source>
        <dbReference type="EMBL" id="HJA89271.1"/>
    </source>
</evidence>
<dbReference type="InterPro" id="IPR041471">
    <property type="entry name" value="UvrB_inter"/>
</dbReference>
<name>A0A9D2HX84_9LACT</name>
<comment type="caution">
    <text evidence="4">The sequence shown here is derived from an EMBL/GenBank/DDBJ whole genome shotgun (WGS) entry which is preliminary data.</text>
</comment>
<dbReference type="Pfam" id="PF17757">
    <property type="entry name" value="UvrB_inter"/>
    <property type="match status" value="1"/>
</dbReference>
<dbReference type="InterPro" id="IPR004807">
    <property type="entry name" value="UvrB"/>
</dbReference>
<evidence type="ECO:0000256" key="2">
    <source>
        <dbReference type="ARBA" id="ARBA00022840"/>
    </source>
</evidence>
<dbReference type="Gene3D" id="3.40.50.11180">
    <property type="match status" value="1"/>
</dbReference>
<dbReference type="SUPFAM" id="SSF52540">
    <property type="entry name" value="P-loop containing nucleoside triphosphate hydrolases"/>
    <property type="match status" value="1"/>
</dbReference>
<gene>
    <name evidence="4" type="ORF">H9948_00590</name>
</gene>
<organism evidence="4 5">
    <name type="scientific">Candidatus Jeotgalibaca merdavium</name>
    <dbReference type="NCBI Taxonomy" id="2838627"/>
    <lineage>
        <taxon>Bacteria</taxon>
        <taxon>Bacillati</taxon>
        <taxon>Bacillota</taxon>
        <taxon>Bacilli</taxon>
        <taxon>Lactobacillales</taxon>
        <taxon>Carnobacteriaceae</taxon>
        <taxon>Jeotgalibaca</taxon>
    </lineage>
</organism>
<feature type="domain" description="UvrB interaction" evidence="3">
    <location>
        <begin position="139"/>
        <end position="227"/>
    </location>
</feature>
<dbReference type="Proteomes" id="UP000886856">
    <property type="component" value="Unassembled WGS sequence"/>
</dbReference>
<dbReference type="GO" id="GO:0005524">
    <property type="term" value="F:ATP binding"/>
    <property type="evidence" value="ECO:0007669"/>
    <property type="project" value="UniProtKB-KW"/>
</dbReference>
<feature type="non-terminal residue" evidence="4">
    <location>
        <position position="267"/>
    </location>
</feature>
<keyword evidence="1" id="KW-0547">Nucleotide-binding</keyword>
<protein>
    <submittedName>
        <fullName evidence="4">Transcription-repair coupling factor</fullName>
    </submittedName>
</protein>
<proteinExistence type="predicted"/>
<dbReference type="GO" id="GO:0016887">
    <property type="term" value="F:ATP hydrolysis activity"/>
    <property type="evidence" value="ECO:0007669"/>
    <property type="project" value="InterPro"/>
</dbReference>
<keyword evidence="2" id="KW-0067">ATP-binding</keyword>
<dbReference type="PANTHER" id="PTHR24029">
    <property type="entry name" value="UVRABC SYSTEM PROTEIN B"/>
    <property type="match status" value="1"/>
</dbReference>
<evidence type="ECO:0000313" key="5">
    <source>
        <dbReference type="Proteomes" id="UP000886856"/>
    </source>
</evidence>
<dbReference type="PANTHER" id="PTHR24029:SF1">
    <property type="entry name" value="TRANSCRIPTION-REPAIR-COUPLING FACTOR"/>
    <property type="match status" value="1"/>
</dbReference>
<dbReference type="AlphaFoldDB" id="A0A9D2HX84"/>
<dbReference type="GO" id="GO:0009380">
    <property type="term" value="C:excinuclease repair complex"/>
    <property type="evidence" value="ECO:0007669"/>
    <property type="project" value="InterPro"/>
</dbReference>
<evidence type="ECO:0000256" key="1">
    <source>
        <dbReference type="ARBA" id="ARBA00022741"/>
    </source>
</evidence>
<dbReference type="EMBL" id="DWYW01000012">
    <property type="protein sequence ID" value="HJA89271.1"/>
    <property type="molecule type" value="Genomic_DNA"/>
</dbReference>
<accession>A0A9D2HX84</accession>
<reference evidence="4" key="2">
    <citation type="submission" date="2021-04" db="EMBL/GenBank/DDBJ databases">
        <authorList>
            <person name="Gilroy R."/>
        </authorList>
    </citation>
    <scope>NUCLEOTIDE SEQUENCE</scope>
    <source>
        <strain evidence="4">CHK171-505</strain>
    </source>
</reference>
<sequence length="267" mass="30237">MKDIQAYLKRSTLLADLISQAREAGNQLVTGISGSARNLLTTMVYDELDGPIVVWAANLLQATQLYEDISQINPTIPTFLFPVEESLAVELAFSSPEYRSQRVEALHFLESGEKGIVVVPTAGFKKLLAPVSIWRNHVLTFDIGNEIDFEQLPEKLVAMGYERESMVASPGEFSVRGDIMDIYALNEEYPIRIEFFGSEVDRMRFFEPTTQKSFDEAVESVMVLPAQDTIFPPYILQEQVEEIEKKVKKAEKSIKNEDVKKRLAVFF</sequence>
<dbReference type="Gene3D" id="3.30.2060.10">
    <property type="entry name" value="Penicillin-binding protein 1b domain"/>
    <property type="match status" value="1"/>
</dbReference>
<evidence type="ECO:0000259" key="3">
    <source>
        <dbReference type="Pfam" id="PF17757"/>
    </source>
</evidence>
<dbReference type="GO" id="GO:0003677">
    <property type="term" value="F:DNA binding"/>
    <property type="evidence" value="ECO:0007669"/>
    <property type="project" value="InterPro"/>
</dbReference>
<dbReference type="GO" id="GO:0006289">
    <property type="term" value="P:nucleotide-excision repair"/>
    <property type="evidence" value="ECO:0007669"/>
    <property type="project" value="InterPro"/>
</dbReference>
<dbReference type="InterPro" id="IPR027417">
    <property type="entry name" value="P-loop_NTPase"/>
</dbReference>
<reference evidence="4" key="1">
    <citation type="journal article" date="2021" name="PeerJ">
        <title>Extensive microbial diversity within the chicken gut microbiome revealed by metagenomics and culture.</title>
        <authorList>
            <person name="Gilroy R."/>
            <person name="Ravi A."/>
            <person name="Getino M."/>
            <person name="Pursley I."/>
            <person name="Horton D.L."/>
            <person name="Alikhan N.F."/>
            <person name="Baker D."/>
            <person name="Gharbi K."/>
            <person name="Hall N."/>
            <person name="Watson M."/>
            <person name="Adriaenssens E.M."/>
            <person name="Foster-Nyarko E."/>
            <person name="Jarju S."/>
            <person name="Secka A."/>
            <person name="Antonio M."/>
            <person name="Oren A."/>
            <person name="Chaudhuri R.R."/>
            <person name="La Ragione R."/>
            <person name="Hildebrand F."/>
            <person name="Pallen M.J."/>
        </authorList>
    </citation>
    <scope>NUCLEOTIDE SEQUENCE</scope>
    <source>
        <strain evidence="4">CHK171-505</strain>
    </source>
</reference>